<dbReference type="InterPro" id="IPR050744">
    <property type="entry name" value="AI-2_Isomerase_LsrG"/>
</dbReference>
<proteinExistence type="predicted"/>
<evidence type="ECO:0000313" key="3">
    <source>
        <dbReference type="Proteomes" id="UP000317901"/>
    </source>
</evidence>
<keyword evidence="2" id="KW-0503">Monooxygenase</keyword>
<dbReference type="OrthoDB" id="9812192at2"/>
<dbReference type="RefSeq" id="WP_146426328.1">
    <property type="nucleotide sequence ID" value="NZ_VFIP01000021.1"/>
</dbReference>
<evidence type="ECO:0000259" key="1">
    <source>
        <dbReference type="PROSITE" id="PS51725"/>
    </source>
</evidence>
<dbReference type="PANTHER" id="PTHR33336">
    <property type="entry name" value="QUINOL MONOOXYGENASE YGIN-RELATED"/>
    <property type="match status" value="1"/>
</dbReference>
<evidence type="ECO:0000313" key="2">
    <source>
        <dbReference type="EMBL" id="TWR93445.1"/>
    </source>
</evidence>
<protein>
    <submittedName>
        <fullName evidence="2">Antibiotic biosynthesis monooxygenase</fullName>
    </submittedName>
</protein>
<dbReference type="EMBL" id="VFIP01000021">
    <property type="protein sequence ID" value="TWR93445.1"/>
    <property type="molecule type" value="Genomic_DNA"/>
</dbReference>
<dbReference type="PROSITE" id="PS51725">
    <property type="entry name" value="ABM"/>
    <property type="match status" value="1"/>
</dbReference>
<dbReference type="AlphaFoldDB" id="A0A5C5PXB3"/>
<gene>
    <name evidence="2" type="ORF">FJD37_12365</name>
</gene>
<dbReference type="PANTHER" id="PTHR33336:SF3">
    <property type="entry name" value="ABM DOMAIN-CONTAINING PROTEIN"/>
    <property type="match status" value="1"/>
</dbReference>
<dbReference type="GO" id="GO:0004497">
    <property type="term" value="F:monooxygenase activity"/>
    <property type="evidence" value="ECO:0007669"/>
    <property type="project" value="UniProtKB-KW"/>
</dbReference>
<feature type="domain" description="ABM" evidence="1">
    <location>
        <begin position="5"/>
        <end position="93"/>
    </location>
</feature>
<keyword evidence="2" id="KW-0560">Oxidoreductase</keyword>
<sequence length="98" mass="10940">MSKVIKIVATLRAKSGHRAEVEKALRACVQGSRAEAGCIAYALHVDIDDPDRFVFIEAWANREAIEQHKTTAHYLTMAGAVKELLAHREVLLLEELED</sequence>
<dbReference type="GO" id="GO:0005829">
    <property type="term" value="C:cytosol"/>
    <property type="evidence" value="ECO:0007669"/>
    <property type="project" value="TreeGrafter"/>
</dbReference>
<reference evidence="2 3" key="1">
    <citation type="submission" date="2019-06" db="EMBL/GenBank/DDBJ databases">
        <title>Pseudomonas bimorpha sp. nov. isolated from bovine raw milk and skim milk concentrate.</title>
        <authorList>
            <person name="Hofmann K."/>
            <person name="Huptas C."/>
            <person name="Doll E."/>
            <person name="Scherer S."/>
            <person name="Wenning M."/>
        </authorList>
    </citation>
    <scope>NUCLEOTIDE SEQUENCE [LARGE SCALE GENOMIC DNA]</scope>
    <source>
        <strain evidence="2 3">DSM 108990</strain>
    </source>
</reference>
<dbReference type="Gene3D" id="3.30.70.100">
    <property type="match status" value="1"/>
</dbReference>
<accession>A0A5C5PXB3</accession>
<comment type="caution">
    <text evidence="2">The sequence shown here is derived from an EMBL/GenBank/DDBJ whole genome shotgun (WGS) entry which is preliminary data.</text>
</comment>
<organism evidence="2 3">
    <name type="scientific">Pseudomonas saxonica</name>
    <dbReference type="NCBI Taxonomy" id="2600598"/>
    <lineage>
        <taxon>Bacteria</taxon>
        <taxon>Pseudomonadati</taxon>
        <taxon>Pseudomonadota</taxon>
        <taxon>Gammaproteobacteria</taxon>
        <taxon>Pseudomonadales</taxon>
        <taxon>Pseudomonadaceae</taxon>
        <taxon>Pseudomonas</taxon>
    </lineage>
</organism>
<dbReference type="Pfam" id="PF03992">
    <property type="entry name" value="ABM"/>
    <property type="match status" value="1"/>
</dbReference>
<dbReference type="InterPro" id="IPR011008">
    <property type="entry name" value="Dimeric_a/b-barrel"/>
</dbReference>
<dbReference type="InterPro" id="IPR007138">
    <property type="entry name" value="ABM_dom"/>
</dbReference>
<name>A0A5C5PXB3_9PSED</name>
<dbReference type="Proteomes" id="UP000317901">
    <property type="component" value="Unassembled WGS sequence"/>
</dbReference>
<dbReference type="SUPFAM" id="SSF54909">
    <property type="entry name" value="Dimeric alpha+beta barrel"/>
    <property type="match status" value="1"/>
</dbReference>